<dbReference type="InterPro" id="IPR000026">
    <property type="entry name" value="N1-like"/>
</dbReference>
<evidence type="ECO:0000313" key="9">
    <source>
        <dbReference type="EMBL" id="QIK52674.1"/>
    </source>
</evidence>
<sequence>MLIPLLFLFLTACTSVDYLENEITEMESVTSGEWYSSKEEVAEYIYLYEELPPNYLTKNEARELGWDNAKGNLWEVAEGMSIGGDYFGNREGLLPEEAGRDYYEADINYEGGYRNAERIVFSNDGLIYYTADHYESFEQLYGEE</sequence>
<dbReference type="InterPro" id="IPR016191">
    <property type="entry name" value="Ribonuclease/ribotoxin"/>
</dbReference>
<feature type="active site" description="Proton acceptor" evidence="8">
    <location>
        <position position="104"/>
    </location>
</feature>
<dbReference type="AlphaFoldDB" id="A0A6G7WK85"/>
<evidence type="ECO:0000256" key="7">
    <source>
        <dbReference type="PIRNR" id="PIRNR001013"/>
    </source>
</evidence>
<keyword evidence="6 7" id="KW-0378">Hydrolase</keyword>
<keyword evidence="4 7" id="KW-0964">Secreted</keyword>
<dbReference type="Proteomes" id="UP000501830">
    <property type="component" value="Chromosome"/>
</dbReference>
<keyword evidence="7" id="KW-0255">Endonuclease</keyword>
<evidence type="ECO:0000256" key="1">
    <source>
        <dbReference type="ARBA" id="ARBA00004613"/>
    </source>
</evidence>
<keyword evidence="10" id="KW-1185">Reference proteome</keyword>
<evidence type="ECO:0000256" key="5">
    <source>
        <dbReference type="ARBA" id="ARBA00022722"/>
    </source>
</evidence>
<dbReference type="SUPFAM" id="SSF53933">
    <property type="entry name" value="Microbial ribonucleases"/>
    <property type="match status" value="1"/>
</dbReference>
<evidence type="ECO:0000256" key="8">
    <source>
        <dbReference type="PIRSR" id="PIRSR001013-1"/>
    </source>
</evidence>
<comment type="subcellular location">
    <subcellularLocation>
        <location evidence="1 7">Secreted</location>
    </subcellularLocation>
</comment>
<dbReference type="GO" id="GO:0016787">
    <property type="term" value="F:hydrolase activity"/>
    <property type="evidence" value="ECO:0007669"/>
    <property type="project" value="UniProtKB-KW"/>
</dbReference>
<gene>
    <name evidence="9" type="ORF">G7058_04590</name>
</gene>
<dbReference type="PRINTS" id="PR00117">
    <property type="entry name" value="BARNASE"/>
</dbReference>
<reference evidence="9 10" key="1">
    <citation type="journal article" date="2017" name="Int. J. Syst. Evol. Microbiol.">
        <title>Jeotgalibaca porci sp. nov. and Jeotgalibaca arthritidis sp. nov., isolated from pigs, and emended description of the genus Jeotgalibaca.</title>
        <authorList>
            <person name="Zamora L."/>
            <person name="Perez-Sancho M."/>
            <person name="Dominguez L."/>
            <person name="Fernandez-Garayzabal J.F."/>
            <person name="Vela A.I."/>
        </authorList>
    </citation>
    <scope>NUCLEOTIDE SEQUENCE [LARGE SCALE GENOMIC DNA]</scope>
    <source>
        <strain evidence="9 10">CCUG 69148</strain>
    </source>
</reference>
<dbReference type="PIRSF" id="PIRSF001013">
    <property type="entry name" value="Barnase"/>
    <property type="match status" value="1"/>
</dbReference>
<feature type="active site" description="Proton donor" evidence="8">
    <location>
        <position position="133"/>
    </location>
</feature>
<keyword evidence="5 7" id="KW-0540">Nuclease</keyword>
<comment type="similarity">
    <text evidence="2 7">Belongs to the ribonuclease N1/T1 family.</text>
</comment>
<dbReference type="GO" id="GO:0003723">
    <property type="term" value="F:RNA binding"/>
    <property type="evidence" value="ECO:0007669"/>
    <property type="project" value="UniProtKB-UniRule"/>
</dbReference>
<protein>
    <recommendedName>
        <fullName evidence="3 7">Ribonuclease</fullName>
        <ecNumber evidence="7">3.1.27.-</ecNumber>
    </recommendedName>
</protein>
<dbReference type="KEGG" id="jpo:G7058_04590"/>
<dbReference type="EC" id="3.1.27.-" evidence="7"/>
<evidence type="ECO:0000256" key="3">
    <source>
        <dbReference type="ARBA" id="ARBA00022214"/>
    </source>
</evidence>
<evidence type="ECO:0000256" key="6">
    <source>
        <dbReference type="ARBA" id="ARBA00022801"/>
    </source>
</evidence>
<dbReference type="Pfam" id="PF00545">
    <property type="entry name" value="Ribonuclease"/>
    <property type="match status" value="1"/>
</dbReference>
<evidence type="ECO:0000256" key="4">
    <source>
        <dbReference type="ARBA" id="ARBA00022525"/>
    </source>
</evidence>
<dbReference type="Gene3D" id="3.10.450.30">
    <property type="entry name" value="Microbial ribonucleases"/>
    <property type="match status" value="1"/>
</dbReference>
<dbReference type="InterPro" id="IPR001887">
    <property type="entry name" value="Barnase"/>
</dbReference>
<dbReference type="EMBL" id="CP049889">
    <property type="protein sequence ID" value="QIK52674.1"/>
    <property type="molecule type" value="Genomic_DNA"/>
</dbReference>
<organism evidence="9 10">
    <name type="scientific">Jeotgalibaca porci</name>
    <dbReference type="NCBI Taxonomy" id="1868793"/>
    <lineage>
        <taxon>Bacteria</taxon>
        <taxon>Bacillati</taxon>
        <taxon>Bacillota</taxon>
        <taxon>Bacilli</taxon>
        <taxon>Lactobacillales</taxon>
        <taxon>Carnobacteriaceae</taxon>
        <taxon>Jeotgalibaca</taxon>
    </lineage>
</organism>
<dbReference type="GO" id="GO:0005576">
    <property type="term" value="C:extracellular region"/>
    <property type="evidence" value="ECO:0007669"/>
    <property type="project" value="UniProtKB-SubCell"/>
</dbReference>
<name>A0A6G7WK85_9LACT</name>
<dbReference type="GO" id="GO:0004521">
    <property type="term" value="F:RNA endonuclease activity"/>
    <property type="evidence" value="ECO:0007669"/>
    <property type="project" value="UniProtKB-UniRule"/>
</dbReference>
<evidence type="ECO:0000313" key="10">
    <source>
        <dbReference type="Proteomes" id="UP000501830"/>
    </source>
</evidence>
<evidence type="ECO:0000256" key="2">
    <source>
        <dbReference type="ARBA" id="ARBA00009006"/>
    </source>
</evidence>
<proteinExistence type="inferred from homology"/>
<accession>A0A6G7WK85</accession>